<evidence type="ECO:0000313" key="1">
    <source>
        <dbReference type="EMBL" id="KAK7395022.1"/>
    </source>
</evidence>
<comment type="caution">
    <text evidence="1">The sequence shown here is derived from an EMBL/GenBank/DDBJ whole genome shotgun (WGS) entry which is preliminary data.</text>
</comment>
<protein>
    <submittedName>
        <fullName evidence="1">Uncharacterized protein</fullName>
    </submittedName>
</protein>
<gene>
    <name evidence="1" type="ORF">VNO78_15563</name>
</gene>
<proteinExistence type="predicted"/>
<reference evidence="1 2" key="1">
    <citation type="submission" date="2024-01" db="EMBL/GenBank/DDBJ databases">
        <title>The genomes of 5 underutilized Papilionoideae crops provide insights into root nodulation and disease resistanc.</title>
        <authorList>
            <person name="Jiang F."/>
        </authorList>
    </citation>
    <scope>NUCLEOTIDE SEQUENCE [LARGE SCALE GENOMIC DNA]</scope>
    <source>
        <strain evidence="1">DUOXIRENSHENG_FW03</strain>
        <tissue evidence="1">Leaves</tissue>
    </source>
</reference>
<organism evidence="1 2">
    <name type="scientific">Psophocarpus tetragonolobus</name>
    <name type="common">Winged bean</name>
    <name type="synonym">Dolichos tetragonolobus</name>
    <dbReference type="NCBI Taxonomy" id="3891"/>
    <lineage>
        <taxon>Eukaryota</taxon>
        <taxon>Viridiplantae</taxon>
        <taxon>Streptophyta</taxon>
        <taxon>Embryophyta</taxon>
        <taxon>Tracheophyta</taxon>
        <taxon>Spermatophyta</taxon>
        <taxon>Magnoliopsida</taxon>
        <taxon>eudicotyledons</taxon>
        <taxon>Gunneridae</taxon>
        <taxon>Pentapetalae</taxon>
        <taxon>rosids</taxon>
        <taxon>fabids</taxon>
        <taxon>Fabales</taxon>
        <taxon>Fabaceae</taxon>
        <taxon>Papilionoideae</taxon>
        <taxon>50 kb inversion clade</taxon>
        <taxon>NPAAA clade</taxon>
        <taxon>indigoferoid/millettioid clade</taxon>
        <taxon>Phaseoleae</taxon>
        <taxon>Psophocarpus</taxon>
    </lineage>
</organism>
<dbReference type="AlphaFoldDB" id="A0AAN9XJA5"/>
<name>A0AAN9XJA5_PSOTE</name>
<dbReference type="EMBL" id="JAYMYS010000004">
    <property type="protein sequence ID" value="KAK7395022.1"/>
    <property type="molecule type" value="Genomic_DNA"/>
</dbReference>
<sequence length="192" mass="20781">MPTLGAPSSLSALGTPSTRVHDLVYHSFATTLSSPLESFLLETLTQRGPQTFPSRLGNLSVGVWFSLGDVYSYSILSLGDAHFWAQIISLCLKDFFSCSLVTICSIISAIVPPIMFESDFGTVTGTADSAKEWLAFRLDGTENMWMQPIDLAFHSTRTLIMIWTKKVGMVALDSVVMGISLASTMSNSGAPE</sequence>
<keyword evidence="2" id="KW-1185">Reference proteome</keyword>
<dbReference type="Proteomes" id="UP001386955">
    <property type="component" value="Unassembled WGS sequence"/>
</dbReference>
<accession>A0AAN9XJA5</accession>
<evidence type="ECO:0000313" key="2">
    <source>
        <dbReference type="Proteomes" id="UP001386955"/>
    </source>
</evidence>